<organism evidence="1">
    <name type="scientific">Compsopogon caeruleus</name>
    <dbReference type="NCBI Taxonomy" id="31354"/>
    <lineage>
        <taxon>Eukaryota</taxon>
        <taxon>Rhodophyta</taxon>
        <taxon>Compsopogonophyceae</taxon>
        <taxon>Compsopogonales</taxon>
        <taxon>Compsopogonaceae</taxon>
        <taxon>Compsopogon</taxon>
    </lineage>
</organism>
<protein>
    <submittedName>
        <fullName evidence="1">Uncharacterized protein</fullName>
    </submittedName>
</protein>
<evidence type="ECO:0000313" key="1">
    <source>
        <dbReference type="EMBL" id="CAD9235268.1"/>
    </source>
</evidence>
<dbReference type="AlphaFoldDB" id="A0A7S1TFP2"/>
<sequence length="101" mass="11528">MIFFPSCPIDVFFVPHPRRFWRLVHEVGSRSISSIRQISAMRFGLFAISSLVFDISPFFVGEEGGCLTPRGFKDDIGHSELSFNVSEVLGHRQGERVYYTL</sequence>
<accession>A0A7S1TFP2</accession>
<reference evidence="1" key="1">
    <citation type="submission" date="2021-01" db="EMBL/GenBank/DDBJ databases">
        <authorList>
            <person name="Corre E."/>
            <person name="Pelletier E."/>
            <person name="Niang G."/>
            <person name="Scheremetjew M."/>
            <person name="Finn R."/>
            <person name="Kale V."/>
            <person name="Holt S."/>
            <person name="Cochrane G."/>
            <person name="Meng A."/>
            <person name="Brown T."/>
            <person name="Cohen L."/>
        </authorList>
    </citation>
    <scope>NUCLEOTIDE SEQUENCE</scope>
    <source>
        <strain evidence="1">SAG 36.94</strain>
    </source>
</reference>
<dbReference type="EMBL" id="HBGH01013133">
    <property type="protein sequence ID" value="CAD9235268.1"/>
    <property type="molecule type" value="Transcribed_RNA"/>
</dbReference>
<proteinExistence type="predicted"/>
<name>A0A7S1TFP2_9RHOD</name>
<gene>
    <name evidence="1" type="ORF">CCAE0312_LOCUS7359</name>
</gene>